<gene>
    <name evidence="2" type="ORF">DP107_14655</name>
</gene>
<evidence type="ECO:0000256" key="1">
    <source>
        <dbReference type="SAM" id="MobiDB-lite"/>
    </source>
</evidence>
<reference evidence="2 3" key="1">
    <citation type="submission" date="2018-06" db="EMBL/GenBank/DDBJ databases">
        <title>Natronomonas sp. F16-60 a new haloarchaeon isolated from a solar saltern of Isla Cristina, Huelva, Spain.</title>
        <authorList>
            <person name="Duran-Viseras A."/>
            <person name="Sanchez-Porro C."/>
            <person name="Ventosa A."/>
        </authorList>
    </citation>
    <scope>NUCLEOTIDE SEQUENCE [LARGE SCALE GENOMIC DNA]</scope>
    <source>
        <strain evidence="2 3">F16-60</strain>
    </source>
</reference>
<dbReference type="Proteomes" id="UP000319894">
    <property type="component" value="Unassembled WGS sequence"/>
</dbReference>
<organism evidence="2 3">
    <name type="scientific">Haloglomus irregulare</name>
    <dbReference type="NCBI Taxonomy" id="2234134"/>
    <lineage>
        <taxon>Archaea</taxon>
        <taxon>Methanobacteriati</taxon>
        <taxon>Methanobacteriota</taxon>
        <taxon>Stenosarchaea group</taxon>
        <taxon>Halobacteria</taxon>
        <taxon>Halobacteriales</taxon>
        <taxon>Natronomonadaceae</taxon>
        <taxon>Haloglomus</taxon>
    </lineage>
</organism>
<keyword evidence="3" id="KW-1185">Reference proteome</keyword>
<protein>
    <submittedName>
        <fullName evidence="2">Uncharacterized protein</fullName>
    </submittedName>
</protein>
<dbReference type="EMBL" id="QMDX01000011">
    <property type="protein sequence ID" value="TSD09615.1"/>
    <property type="molecule type" value="Genomic_DNA"/>
</dbReference>
<comment type="caution">
    <text evidence="2">The sequence shown here is derived from an EMBL/GenBank/DDBJ whole genome shotgun (WGS) entry which is preliminary data.</text>
</comment>
<feature type="compositionally biased region" description="Basic and acidic residues" evidence="1">
    <location>
        <begin position="1"/>
        <end position="10"/>
    </location>
</feature>
<name>A0A554MWW2_9EURY</name>
<feature type="region of interest" description="Disordered" evidence="1">
    <location>
        <begin position="1"/>
        <end position="44"/>
    </location>
</feature>
<sequence length="119" mass="13129">MRYGVTEHEGQQSPLDPGNDGVVGVSAGAREDGTESAEGGTDPLAPWAFRAAISGLPEDQARELLEGDRCPQPGHEERWEAEMDALELREEGNEVVVYRMDEEHAWLQSDTALRPDEVR</sequence>
<evidence type="ECO:0000313" key="3">
    <source>
        <dbReference type="Proteomes" id="UP000319894"/>
    </source>
</evidence>
<proteinExistence type="predicted"/>
<dbReference type="AlphaFoldDB" id="A0A554MWW2"/>
<accession>A0A554MWW2</accession>
<dbReference type="InParanoid" id="A0A554MWW2"/>
<dbReference type="RefSeq" id="WP_144262901.1">
    <property type="nucleotide sequence ID" value="NZ_QMDX01000011.1"/>
</dbReference>
<evidence type="ECO:0000313" key="2">
    <source>
        <dbReference type="EMBL" id="TSD09615.1"/>
    </source>
</evidence>